<dbReference type="CDD" id="cd01949">
    <property type="entry name" value="GGDEF"/>
    <property type="match status" value="1"/>
</dbReference>
<dbReference type="InterPro" id="IPR001633">
    <property type="entry name" value="EAL_dom"/>
</dbReference>
<dbReference type="Pfam" id="PF00990">
    <property type="entry name" value="GGDEF"/>
    <property type="match status" value="1"/>
</dbReference>
<evidence type="ECO:0000313" key="4">
    <source>
        <dbReference type="EMBL" id="GAA3600563.1"/>
    </source>
</evidence>
<name>A0ABP6Z7W1_9ACTN</name>
<evidence type="ECO:0008006" key="6">
    <source>
        <dbReference type="Google" id="ProtNLM"/>
    </source>
</evidence>
<dbReference type="Pfam" id="PF00563">
    <property type="entry name" value="EAL"/>
    <property type="match status" value="1"/>
</dbReference>
<dbReference type="SMART" id="SM00267">
    <property type="entry name" value="GGDEF"/>
    <property type="match status" value="1"/>
</dbReference>
<dbReference type="InterPro" id="IPR029787">
    <property type="entry name" value="Nucleotide_cyclase"/>
</dbReference>
<dbReference type="Pfam" id="PF01590">
    <property type="entry name" value="GAF"/>
    <property type="match status" value="1"/>
</dbReference>
<reference evidence="5" key="1">
    <citation type="journal article" date="2019" name="Int. J. Syst. Evol. Microbiol.">
        <title>The Global Catalogue of Microorganisms (GCM) 10K type strain sequencing project: providing services to taxonomists for standard genome sequencing and annotation.</title>
        <authorList>
            <consortium name="The Broad Institute Genomics Platform"/>
            <consortium name="The Broad Institute Genome Sequencing Center for Infectious Disease"/>
            <person name="Wu L."/>
            <person name="Ma J."/>
        </authorList>
    </citation>
    <scope>NUCLEOTIDE SEQUENCE [LARGE SCALE GENOMIC DNA]</scope>
    <source>
        <strain evidence="5">JCM 16902</strain>
    </source>
</reference>
<dbReference type="PROSITE" id="PS50883">
    <property type="entry name" value="EAL"/>
    <property type="match status" value="1"/>
</dbReference>
<dbReference type="PROSITE" id="PS50887">
    <property type="entry name" value="GGDEF"/>
    <property type="match status" value="1"/>
</dbReference>
<evidence type="ECO:0000313" key="5">
    <source>
        <dbReference type="Proteomes" id="UP001501074"/>
    </source>
</evidence>
<dbReference type="InterPro" id="IPR050706">
    <property type="entry name" value="Cyclic-di-GMP_PDE-like"/>
</dbReference>
<dbReference type="SUPFAM" id="SSF55781">
    <property type="entry name" value="GAF domain-like"/>
    <property type="match status" value="2"/>
</dbReference>
<dbReference type="RefSeq" id="WP_231486269.1">
    <property type="nucleotide sequence ID" value="NZ_BAAAZO010000002.1"/>
</dbReference>
<dbReference type="InterPro" id="IPR003018">
    <property type="entry name" value="GAF"/>
</dbReference>
<dbReference type="Proteomes" id="UP001501074">
    <property type="component" value="Unassembled WGS sequence"/>
</dbReference>
<accession>A0ABP6Z7W1</accession>
<feature type="domain" description="EAL" evidence="2">
    <location>
        <begin position="487"/>
        <end position="724"/>
    </location>
</feature>
<dbReference type="InterPro" id="IPR043128">
    <property type="entry name" value="Rev_trsase/Diguanyl_cyclase"/>
</dbReference>
<dbReference type="InterPro" id="IPR035919">
    <property type="entry name" value="EAL_sf"/>
</dbReference>
<sequence>MAGRGGVHPPSADIIGFRTAATLILQDLRDRVGLEHWSISRRDGDTQVVLSALETSTGVGTGDVRPWRDSFCALVTEGHAPSCAEDVALVPVLQEIAERNRLSIGACAVVPVTAPDGEVLATICGLSDTPRPGLAASMGVIHRQAQILGIMLAHELRFAEQVRQTERIEQAAHQDVLTGVGNRRAWDVAMVREEARAAAFGTPATIVVLDLNGLKQVNDEQGHEAGDELIVRMAEELTGRLRGSDVVARLGGDEFGLLLPHTTQEQGRGLVEGILARLATVGVSASAGVAQRTAVDGLMEAWRQADARMYEDKKSNGSRRVSRPSQSARPKPAVLPAAHAVQNIDAVLELVKAQLGMEVAFVNRFQGEQRQFRNVVSSIDLPFAAGTIEPSVGTYCRMIADGDLPQVIPDVTAHASVKDLAVTGALGIGSHVGVPLHHLDGRLYGTLCAFSTHTSPGLGDRDAQVLRNVSDVVMRLVEVEDDRDERRYSFLRAVDDVIGRGGPTAVYQPIHSLTDLSVVGQEALSRFPGGSPSPVEWFSQAAEYGAGPQLELACVRSAVTGLPHLDGYLSLNISPATVLTPEFARVIGALPLDRIVMELTEHEVIDDYDTVNASLRPLRARGLRIAVDDAGAGFASMRHILAIMPDIIKLDVSLVRGIDSDPAKQALAASLVAFGAKTRAALVAEGIETPDEFRCLRDLDIAYGQGFHLSRPEPLEARVTDARG</sequence>
<keyword evidence="5" id="KW-1185">Reference proteome</keyword>
<proteinExistence type="predicted"/>
<dbReference type="Gene3D" id="3.30.70.270">
    <property type="match status" value="1"/>
</dbReference>
<dbReference type="PANTHER" id="PTHR33121">
    <property type="entry name" value="CYCLIC DI-GMP PHOSPHODIESTERASE PDEF"/>
    <property type="match status" value="1"/>
</dbReference>
<dbReference type="Gene3D" id="3.30.450.40">
    <property type="match status" value="2"/>
</dbReference>
<evidence type="ECO:0000259" key="3">
    <source>
        <dbReference type="PROSITE" id="PS50887"/>
    </source>
</evidence>
<dbReference type="SUPFAM" id="SSF141868">
    <property type="entry name" value="EAL domain-like"/>
    <property type="match status" value="1"/>
</dbReference>
<organism evidence="4 5">
    <name type="scientific">Kineosporia mesophila</name>
    <dbReference type="NCBI Taxonomy" id="566012"/>
    <lineage>
        <taxon>Bacteria</taxon>
        <taxon>Bacillati</taxon>
        <taxon>Actinomycetota</taxon>
        <taxon>Actinomycetes</taxon>
        <taxon>Kineosporiales</taxon>
        <taxon>Kineosporiaceae</taxon>
        <taxon>Kineosporia</taxon>
    </lineage>
</organism>
<dbReference type="SMART" id="SM00052">
    <property type="entry name" value="EAL"/>
    <property type="match status" value="1"/>
</dbReference>
<feature type="domain" description="GGDEF" evidence="3">
    <location>
        <begin position="202"/>
        <end position="326"/>
    </location>
</feature>
<dbReference type="PANTHER" id="PTHR33121:SF76">
    <property type="entry name" value="SIGNALING PROTEIN"/>
    <property type="match status" value="1"/>
</dbReference>
<dbReference type="Gene3D" id="3.20.20.450">
    <property type="entry name" value="EAL domain"/>
    <property type="match status" value="1"/>
</dbReference>
<dbReference type="InterPro" id="IPR029016">
    <property type="entry name" value="GAF-like_dom_sf"/>
</dbReference>
<dbReference type="CDD" id="cd01948">
    <property type="entry name" value="EAL"/>
    <property type="match status" value="1"/>
</dbReference>
<evidence type="ECO:0000256" key="1">
    <source>
        <dbReference type="SAM" id="MobiDB-lite"/>
    </source>
</evidence>
<dbReference type="InterPro" id="IPR000160">
    <property type="entry name" value="GGDEF_dom"/>
</dbReference>
<feature type="region of interest" description="Disordered" evidence="1">
    <location>
        <begin position="309"/>
        <end position="331"/>
    </location>
</feature>
<dbReference type="EMBL" id="BAAAZO010000002">
    <property type="protein sequence ID" value="GAA3600563.1"/>
    <property type="molecule type" value="Genomic_DNA"/>
</dbReference>
<evidence type="ECO:0000259" key="2">
    <source>
        <dbReference type="PROSITE" id="PS50883"/>
    </source>
</evidence>
<dbReference type="SMART" id="SM00065">
    <property type="entry name" value="GAF"/>
    <property type="match status" value="2"/>
</dbReference>
<comment type="caution">
    <text evidence="4">The sequence shown here is derived from an EMBL/GenBank/DDBJ whole genome shotgun (WGS) entry which is preliminary data.</text>
</comment>
<dbReference type="SUPFAM" id="SSF55073">
    <property type="entry name" value="Nucleotide cyclase"/>
    <property type="match status" value="1"/>
</dbReference>
<dbReference type="NCBIfam" id="TIGR00254">
    <property type="entry name" value="GGDEF"/>
    <property type="match status" value="1"/>
</dbReference>
<protein>
    <recommendedName>
        <fullName evidence="6">Diguanylate cyclase (GGDEF)-like protein</fullName>
    </recommendedName>
</protein>
<gene>
    <name evidence="4" type="ORF">GCM10022223_15230</name>
</gene>